<reference evidence="2 3" key="1">
    <citation type="submission" date="2018-10" db="EMBL/GenBank/DDBJ databases">
        <title>Genome assembly for a Yunnan-Guizhou Plateau 3E fish, Anabarilius grahami (Regan), and its evolutionary and genetic applications.</title>
        <authorList>
            <person name="Jiang W."/>
        </authorList>
    </citation>
    <scope>NUCLEOTIDE SEQUENCE [LARGE SCALE GENOMIC DNA]</scope>
    <source>
        <strain evidence="2">AG-KIZ</strain>
        <tissue evidence="2">Muscle</tissue>
    </source>
</reference>
<keyword evidence="3" id="KW-1185">Reference proteome</keyword>
<evidence type="ECO:0000313" key="2">
    <source>
        <dbReference type="EMBL" id="ROJ66289.1"/>
    </source>
</evidence>
<name>A0A3N0XV14_ANAGA</name>
<proteinExistence type="predicted"/>
<evidence type="ECO:0000313" key="3">
    <source>
        <dbReference type="Proteomes" id="UP000281406"/>
    </source>
</evidence>
<gene>
    <name evidence="2" type="ORF">DPX16_16552</name>
</gene>
<feature type="region of interest" description="Disordered" evidence="1">
    <location>
        <begin position="179"/>
        <end position="263"/>
    </location>
</feature>
<dbReference type="EMBL" id="RJVU01059775">
    <property type="protein sequence ID" value="ROJ66289.1"/>
    <property type="molecule type" value="Genomic_DNA"/>
</dbReference>
<dbReference type="Proteomes" id="UP000281406">
    <property type="component" value="Unassembled WGS sequence"/>
</dbReference>
<protein>
    <submittedName>
        <fullName evidence="2">Uncharacterized protein</fullName>
    </submittedName>
</protein>
<sequence length="263" mass="28838">MLAKCHRSLVSLDYISHVPPVLHTCTHFPRQLPIITDHLHLDSIICTPFILHSLPSLLVRSLFMLSSCMVYSALCSLKCYLFVELHICLISTPATVTEERTLKPLDFHQRDGDFPLLPGSSFSHASRFHDSRRSYHRAPTGWSFAGEKGFRISVCLQSVQKHGWPGQLVSLRLPPHAPSENSLPVPRWTHTPPLGPESGGGGRKQLPAKAPDPPWPAKAPDPPWPAKAHGLALETSTPTHASPCTGMRSPGRPPPLPVVTSTA</sequence>
<evidence type="ECO:0000256" key="1">
    <source>
        <dbReference type="SAM" id="MobiDB-lite"/>
    </source>
</evidence>
<organism evidence="2 3">
    <name type="scientific">Anabarilius grahami</name>
    <name type="common">Kanglang fish</name>
    <name type="synonym">Barilius grahami</name>
    <dbReference type="NCBI Taxonomy" id="495550"/>
    <lineage>
        <taxon>Eukaryota</taxon>
        <taxon>Metazoa</taxon>
        <taxon>Chordata</taxon>
        <taxon>Craniata</taxon>
        <taxon>Vertebrata</taxon>
        <taxon>Euteleostomi</taxon>
        <taxon>Actinopterygii</taxon>
        <taxon>Neopterygii</taxon>
        <taxon>Teleostei</taxon>
        <taxon>Ostariophysi</taxon>
        <taxon>Cypriniformes</taxon>
        <taxon>Xenocyprididae</taxon>
        <taxon>Xenocypridinae</taxon>
        <taxon>Xenocypridinae incertae sedis</taxon>
        <taxon>Anabarilius</taxon>
    </lineage>
</organism>
<accession>A0A3N0XV14</accession>
<feature type="compositionally biased region" description="Pro residues" evidence="1">
    <location>
        <begin position="210"/>
        <end position="225"/>
    </location>
</feature>
<dbReference type="AlphaFoldDB" id="A0A3N0XV14"/>
<comment type="caution">
    <text evidence="2">The sequence shown here is derived from an EMBL/GenBank/DDBJ whole genome shotgun (WGS) entry which is preliminary data.</text>
</comment>